<sequence>MAGDRSQLINFIQKFLGTVKFGNDHVAKRMGYGDYQIRNVTISQKFLGTVKFGNDHVAKRMGYGDYQIRNVTISQVYYVEGLGHNL</sequence>
<comment type="caution">
    <text evidence="1">The sequence shown here is derived from an EMBL/GenBank/DDBJ whole genome shotgun (WGS) entry which is preliminary data.</text>
</comment>
<reference evidence="1" key="1">
    <citation type="journal article" date="2019" name="Sci. Rep.">
        <title>Draft genome of Tanacetum cinerariifolium, the natural source of mosquito coil.</title>
        <authorList>
            <person name="Yamashiro T."/>
            <person name="Shiraishi A."/>
            <person name="Satake H."/>
            <person name="Nakayama K."/>
        </authorList>
    </citation>
    <scope>NUCLEOTIDE SEQUENCE</scope>
</reference>
<accession>A0A699T4R2</accession>
<gene>
    <name evidence="1" type="ORF">Tci_875905</name>
</gene>
<protein>
    <submittedName>
        <fullName evidence="1">Integrase, catalytic region, zinc finger, CCHC-type, peptidase aspartic, catalytic</fullName>
    </submittedName>
</protein>
<evidence type="ECO:0000313" key="1">
    <source>
        <dbReference type="EMBL" id="GFD03936.1"/>
    </source>
</evidence>
<dbReference type="AlphaFoldDB" id="A0A699T4R2"/>
<dbReference type="EMBL" id="BKCJ011208225">
    <property type="protein sequence ID" value="GFD03936.1"/>
    <property type="molecule type" value="Genomic_DNA"/>
</dbReference>
<feature type="non-terminal residue" evidence="1">
    <location>
        <position position="86"/>
    </location>
</feature>
<proteinExistence type="predicted"/>
<name>A0A699T4R2_TANCI</name>
<organism evidence="1">
    <name type="scientific">Tanacetum cinerariifolium</name>
    <name type="common">Dalmatian daisy</name>
    <name type="synonym">Chrysanthemum cinerariifolium</name>
    <dbReference type="NCBI Taxonomy" id="118510"/>
    <lineage>
        <taxon>Eukaryota</taxon>
        <taxon>Viridiplantae</taxon>
        <taxon>Streptophyta</taxon>
        <taxon>Embryophyta</taxon>
        <taxon>Tracheophyta</taxon>
        <taxon>Spermatophyta</taxon>
        <taxon>Magnoliopsida</taxon>
        <taxon>eudicotyledons</taxon>
        <taxon>Gunneridae</taxon>
        <taxon>Pentapetalae</taxon>
        <taxon>asterids</taxon>
        <taxon>campanulids</taxon>
        <taxon>Asterales</taxon>
        <taxon>Asteraceae</taxon>
        <taxon>Asteroideae</taxon>
        <taxon>Anthemideae</taxon>
        <taxon>Anthemidinae</taxon>
        <taxon>Tanacetum</taxon>
    </lineage>
</organism>